<keyword evidence="3" id="KW-1185">Reference proteome</keyword>
<dbReference type="InterPro" id="IPR012093">
    <property type="entry name" value="Pirin"/>
</dbReference>
<dbReference type="SUPFAM" id="SSF51182">
    <property type="entry name" value="RmlC-like cupins"/>
    <property type="match status" value="1"/>
</dbReference>
<evidence type="ECO:0000256" key="1">
    <source>
        <dbReference type="SAM" id="MobiDB-lite"/>
    </source>
</evidence>
<organism evidence="2 3">
    <name type="scientific">Pseudocohnilembus persalinus</name>
    <name type="common">Ciliate</name>
    <dbReference type="NCBI Taxonomy" id="266149"/>
    <lineage>
        <taxon>Eukaryota</taxon>
        <taxon>Sar</taxon>
        <taxon>Alveolata</taxon>
        <taxon>Ciliophora</taxon>
        <taxon>Intramacronucleata</taxon>
        <taxon>Oligohymenophorea</taxon>
        <taxon>Scuticociliatia</taxon>
        <taxon>Philasterida</taxon>
        <taxon>Pseudocohnilembidae</taxon>
        <taxon>Pseudocohnilembus</taxon>
    </lineage>
</organism>
<gene>
    <name evidence="2" type="ORF">PPERSA_11934</name>
</gene>
<accession>A0A0V0QK93</accession>
<dbReference type="EMBL" id="LDAU01000154">
    <property type="protein sequence ID" value="KRX02594.1"/>
    <property type="molecule type" value="Genomic_DNA"/>
</dbReference>
<dbReference type="InterPro" id="IPR014710">
    <property type="entry name" value="RmlC-like_jellyroll"/>
</dbReference>
<reference evidence="2 3" key="1">
    <citation type="journal article" date="2015" name="Sci. Rep.">
        <title>Genome of the facultative scuticociliatosis pathogen Pseudocohnilembus persalinus provides insight into its virulence through horizontal gene transfer.</title>
        <authorList>
            <person name="Xiong J."/>
            <person name="Wang G."/>
            <person name="Cheng J."/>
            <person name="Tian M."/>
            <person name="Pan X."/>
            <person name="Warren A."/>
            <person name="Jiang C."/>
            <person name="Yuan D."/>
            <person name="Miao W."/>
        </authorList>
    </citation>
    <scope>NUCLEOTIDE SEQUENCE [LARGE SCALE GENOMIC DNA]</scope>
    <source>
        <strain evidence="2">36N120E</strain>
    </source>
</reference>
<proteinExistence type="predicted"/>
<dbReference type="InParanoid" id="A0A0V0QK93"/>
<dbReference type="Gene3D" id="2.60.120.10">
    <property type="entry name" value="Jelly Rolls"/>
    <property type="match status" value="1"/>
</dbReference>
<name>A0A0V0QK93_PSEPJ</name>
<protein>
    <submittedName>
        <fullName evidence="2">RmlC-like cupin domain</fullName>
    </submittedName>
</protein>
<feature type="region of interest" description="Disordered" evidence="1">
    <location>
        <begin position="124"/>
        <end position="147"/>
    </location>
</feature>
<comment type="caution">
    <text evidence="2">The sequence shown here is derived from an EMBL/GenBank/DDBJ whole genome shotgun (WGS) entry which is preliminary data.</text>
</comment>
<dbReference type="Proteomes" id="UP000054937">
    <property type="component" value="Unassembled WGS sequence"/>
</dbReference>
<dbReference type="OrthoDB" id="10261807at2759"/>
<dbReference type="InterPro" id="IPR011051">
    <property type="entry name" value="RmlC_Cupin_sf"/>
</dbReference>
<dbReference type="PANTHER" id="PTHR43212:SF3">
    <property type="entry name" value="QUERCETIN 2,3-DIOXYGENASE"/>
    <property type="match status" value="1"/>
</dbReference>
<dbReference type="AlphaFoldDB" id="A0A0V0QK93"/>
<evidence type="ECO:0000313" key="3">
    <source>
        <dbReference type="Proteomes" id="UP000054937"/>
    </source>
</evidence>
<evidence type="ECO:0000313" key="2">
    <source>
        <dbReference type="EMBL" id="KRX02594.1"/>
    </source>
</evidence>
<dbReference type="PANTHER" id="PTHR43212">
    <property type="entry name" value="QUERCETIN 2,3-DIOXYGENASE"/>
    <property type="match status" value="1"/>
</dbReference>
<sequence>MKVQKVQRKGEIDFNWLKGTHTYSFGSYYNPKYLNYGPVYAVSEYQLEKLEQFEKQELVNCTTYTIVLSGQIRIVNPSKEENKLILKKGDVANFQAIKKLQDSEIEQFKKEMVIAQEDQDQLKQKKEDEKQLKQENKQEEQLKKEEDKKQYEELMNISDKFVIQIQNISDTEIAHFYQIQIFGDNVINNNLQTENLNNKLFTTKIPQQQSEQQQQIISQHVELSDQNMVQVFKNHQLSLLDILKDETKEISEKIIEQEQKLQGLFLQVVEGSVQIELDGQKQILTQGDSLEANLQSKQAKVSGISEKSRVLIIQVDIQNHEQFQQTLL</sequence>